<dbReference type="EMBL" id="JAGIOH010000001">
    <property type="protein sequence ID" value="MBP2402157.1"/>
    <property type="molecule type" value="Genomic_DNA"/>
</dbReference>
<dbReference type="RefSeq" id="WP_307841922.1">
    <property type="nucleotide sequence ID" value="NZ_JAGIOH010000001.1"/>
</dbReference>
<gene>
    <name evidence="2" type="ORF">JO379_001626</name>
</gene>
<evidence type="ECO:0000256" key="1">
    <source>
        <dbReference type="SAM" id="SignalP"/>
    </source>
</evidence>
<keyword evidence="1" id="KW-0732">Signal</keyword>
<dbReference type="PROSITE" id="PS51257">
    <property type="entry name" value="PROKAR_LIPOPROTEIN"/>
    <property type="match status" value="1"/>
</dbReference>
<dbReference type="GeneID" id="91568496"/>
<reference evidence="2 3" key="1">
    <citation type="submission" date="2021-03" db="EMBL/GenBank/DDBJ databases">
        <title>Sequencing the genomes of 1000 actinobacteria strains.</title>
        <authorList>
            <person name="Klenk H.-P."/>
        </authorList>
    </citation>
    <scope>NUCLEOTIDE SEQUENCE [LARGE SCALE GENOMIC DNA]</scope>
    <source>
        <strain evidence="2 3">DSM 41480</strain>
    </source>
</reference>
<feature type="chain" id="PRO_5046228796" description="DUF3515 domain-containing protein" evidence="1">
    <location>
        <begin position="26"/>
        <end position="169"/>
    </location>
</feature>
<name>A0ABS4Y078_9ACTN</name>
<organism evidence="2 3">
    <name type="scientific">Streptomyces syringium</name>
    <dbReference type="NCBI Taxonomy" id="76729"/>
    <lineage>
        <taxon>Bacteria</taxon>
        <taxon>Bacillati</taxon>
        <taxon>Actinomycetota</taxon>
        <taxon>Actinomycetes</taxon>
        <taxon>Kitasatosporales</taxon>
        <taxon>Streptomycetaceae</taxon>
        <taxon>Streptomyces</taxon>
    </lineage>
</organism>
<comment type="caution">
    <text evidence="2">The sequence shown here is derived from an EMBL/GenBank/DDBJ whole genome shotgun (WGS) entry which is preliminary data.</text>
</comment>
<protein>
    <recommendedName>
        <fullName evidence="4">DUF3515 domain-containing protein</fullName>
    </recommendedName>
</protein>
<evidence type="ECO:0000313" key="3">
    <source>
        <dbReference type="Proteomes" id="UP001519291"/>
    </source>
</evidence>
<feature type="signal peptide" evidence="1">
    <location>
        <begin position="1"/>
        <end position="25"/>
    </location>
</feature>
<dbReference type="InterPro" id="IPR021903">
    <property type="entry name" value="DUF3515"/>
</dbReference>
<keyword evidence="3" id="KW-1185">Reference proteome</keyword>
<dbReference type="Proteomes" id="UP001519291">
    <property type="component" value="Unassembled WGS sequence"/>
</dbReference>
<accession>A0ABS4Y078</accession>
<evidence type="ECO:0008006" key="4">
    <source>
        <dbReference type="Google" id="ProtNLM"/>
    </source>
</evidence>
<dbReference type="Pfam" id="PF12028">
    <property type="entry name" value="DUF3515"/>
    <property type="match status" value="1"/>
</dbReference>
<sequence>MKPFSRWLVSVPTVVVLLASAGCGADGSAHIAVPDPAPPEEQARLCRELHKKLPATVDGKERRSVSPESEFTAAWGSPPISLRCGVRRPLVVTEGYKYYRPQSPTIEINDVEWLPEEQSDGSLRLTTSKRTAWVEVTVPAKYTGPTGEFSMLVDLSDAVRKIVPFGYIQ</sequence>
<proteinExistence type="predicted"/>
<evidence type="ECO:0000313" key="2">
    <source>
        <dbReference type="EMBL" id="MBP2402157.1"/>
    </source>
</evidence>